<protein>
    <submittedName>
        <fullName evidence="2">Primosomal replication protein PriB/PriC domain protein</fullName>
    </submittedName>
</protein>
<feature type="coiled-coil region" evidence="1">
    <location>
        <begin position="18"/>
        <end position="45"/>
    </location>
</feature>
<reference evidence="2 3" key="1">
    <citation type="submission" date="2019-06" db="EMBL/GenBank/DDBJ databases">
        <title>Lysobacter alkalisoli sp. nov. isolated from saline soil.</title>
        <authorList>
            <person name="Sun J.-Q."/>
            <person name="Xu L."/>
        </authorList>
    </citation>
    <scope>NUCLEOTIDE SEQUENCE [LARGE SCALE GENOMIC DNA]</scope>
    <source>
        <strain evidence="2 3">JCM 31130</strain>
    </source>
</reference>
<gene>
    <name evidence="2" type="ORF">FKV25_02005</name>
</gene>
<dbReference type="Proteomes" id="UP000318212">
    <property type="component" value="Unassembled WGS sequence"/>
</dbReference>
<keyword evidence="3" id="KW-1185">Reference proteome</keyword>
<dbReference type="AlphaFoldDB" id="A0A508AU86"/>
<keyword evidence="1" id="KW-0175">Coiled coil</keyword>
<dbReference type="OrthoDB" id="6053012at2"/>
<sequence>MAAEAKILSGQSVRFGDRQLTRADLEAVQKEIARLQAVVDREARVANGGGRFSQADFGGRI</sequence>
<evidence type="ECO:0000313" key="3">
    <source>
        <dbReference type="Proteomes" id="UP000318212"/>
    </source>
</evidence>
<comment type="caution">
    <text evidence="2">The sequence shown here is derived from an EMBL/GenBank/DDBJ whole genome shotgun (WGS) entry which is preliminary data.</text>
</comment>
<organism evidence="2 3">
    <name type="scientific">Marilutibacter aestuarii</name>
    <dbReference type="NCBI Taxonomy" id="1706195"/>
    <lineage>
        <taxon>Bacteria</taxon>
        <taxon>Pseudomonadati</taxon>
        <taxon>Pseudomonadota</taxon>
        <taxon>Gammaproteobacteria</taxon>
        <taxon>Lysobacterales</taxon>
        <taxon>Lysobacteraceae</taxon>
        <taxon>Marilutibacter</taxon>
    </lineage>
</organism>
<name>A0A508AU86_9GAMM</name>
<evidence type="ECO:0000256" key="1">
    <source>
        <dbReference type="SAM" id="Coils"/>
    </source>
</evidence>
<dbReference type="EMBL" id="VICE01000014">
    <property type="protein sequence ID" value="TQD51258.1"/>
    <property type="molecule type" value="Genomic_DNA"/>
</dbReference>
<evidence type="ECO:0000313" key="2">
    <source>
        <dbReference type="EMBL" id="TQD51258.1"/>
    </source>
</evidence>
<accession>A0A508AU86</accession>
<proteinExistence type="predicted"/>